<evidence type="ECO:0000256" key="1">
    <source>
        <dbReference type="SAM" id="MobiDB-lite"/>
    </source>
</evidence>
<feature type="region of interest" description="Disordered" evidence="1">
    <location>
        <begin position="1"/>
        <end position="40"/>
    </location>
</feature>
<dbReference type="InterPro" id="IPR010607">
    <property type="entry name" value="DUF1194"/>
</dbReference>
<reference evidence="2 3" key="1">
    <citation type="journal article" date="2000" name="DNA Res.">
        <title>Complete genome structure of the nitrogen-fixing symbiotic bacterium Mesorhizobium loti.</title>
        <authorList>
            <person name="Kaneko T."/>
            <person name="Nakamura Y."/>
            <person name="Sato S."/>
            <person name="Asamizu E."/>
            <person name="Kato T."/>
            <person name="Sasamoto S."/>
            <person name="Watanabe A."/>
            <person name="Idesawa K."/>
            <person name="Ishikawa A."/>
            <person name="Kawashima K."/>
            <person name="Kimura T."/>
            <person name="Kishida Y."/>
            <person name="Kiyokawa C."/>
            <person name="Kohara M."/>
            <person name="Matsumoto M."/>
            <person name="Matsuno A."/>
            <person name="Mochizuki Y."/>
            <person name="Nakayama S."/>
            <person name="Nakazaki N."/>
            <person name="Shimpo S."/>
            <person name="Sugimoto M."/>
            <person name="Takeuchi C."/>
            <person name="Yamada M."/>
            <person name="Tabata S."/>
        </authorList>
    </citation>
    <scope>NUCLEOTIDE SEQUENCE [LARGE SCALE GENOMIC DNA]</scope>
    <source>
        <strain evidence="3">LMG 29417 / CECT 9101 / MAFF 303099</strain>
    </source>
</reference>
<dbReference type="SUPFAM" id="SSF53300">
    <property type="entry name" value="vWA-like"/>
    <property type="match status" value="1"/>
</dbReference>
<dbReference type="eggNOG" id="COG2304">
    <property type="taxonomic scope" value="Bacteria"/>
</dbReference>
<dbReference type="EMBL" id="BA000012">
    <property type="protein sequence ID" value="BAB48672.1"/>
    <property type="molecule type" value="Genomic_DNA"/>
</dbReference>
<dbReference type="KEGG" id="mlo:mll1257"/>
<sequence length="345" mass="37430">MSSISARPIRSKSPVSATSRFMTRRTSSRAADRSGGPRDLLQKPGFEPGFCLFKQVVFAYPRGMSALSRARHLLSGCAALALMLWLMPGSRADEPVDVELVLAVDVSLSMSADELEIQRHGYAAALTHDNVLQAIADGAHGKIAVTYVEWAGTTWQRVIVPWTVIANRADAERVVAQLSAQPPNSARRTSISGALEFGSDLFAESGYEGTKRVIDISGDGPNNQGAPVNLTRDGVVRQGIVINGLPLMTRGGLSGAYDVNDLDRYYSDCVIGGPGAFMIPVNDWTQFPEAIRRKLVLELAGPASPQWAAEEADHPPVVLTQDKPAADCQIGEKMWRNRNWMLDSR</sequence>
<name>Q98KZ1_RHILO</name>
<dbReference type="HOGENOM" id="CLU_064451_0_0_5"/>
<protein>
    <submittedName>
        <fullName evidence="2">Mll1257 protein</fullName>
    </submittedName>
</protein>
<dbReference type="InterPro" id="IPR036465">
    <property type="entry name" value="vWFA_dom_sf"/>
</dbReference>
<evidence type="ECO:0000313" key="3">
    <source>
        <dbReference type="Proteomes" id="UP000000552"/>
    </source>
</evidence>
<dbReference type="Pfam" id="PF06707">
    <property type="entry name" value="DUF1194"/>
    <property type="match status" value="1"/>
</dbReference>
<proteinExistence type="predicted"/>
<dbReference type="Proteomes" id="UP000000552">
    <property type="component" value="Chromosome"/>
</dbReference>
<dbReference type="DNASU" id="1225549"/>
<organism evidence="2 3">
    <name type="scientific">Mesorhizobium japonicum (strain LMG 29417 / CECT 9101 / MAFF 303099)</name>
    <name type="common">Mesorhizobium loti (strain MAFF 303099)</name>
    <dbReference type="NCBI Taxonomy" id="266835"/>
    <lineage>
        <taxon>Bacteria</taxon>
        <taxon>Pseudomonadati</taxon>
        <taxon>Pseudomonadota</taxon>
        <taxon>Alphaproteobacteria</taxon>
        <taxon>Hyphomicrobiales</taxon>
        <taxon>Phyllobacteriaceae</taxon>
        <taxon>Mesorhizobium</taxon>
    </lineage>
</organism>
<dbReference type="AlphaFoldDB" id="Q98KZ1"/>
<dbReference type="Gene3D" id="3.40.50.410">
    <property type="entry name" value="von Willebrand factor, type A domain"/>
    <property type="match status" value="1"/>
</dbReference>
<evidence type="ECO:0000313" key="2">
    <source>
        <dbReference type="EMBL" id="BAB48672.1"/>
    </source>
</evidence>
<dbReference type="CDD" id="cd00198">
    <property type="entry name" value="vWFA"/>
    <property type="match status" value="1"/>
</dbReference>
<accession>Q98KZ1</accession>
<gene>
    <name evidence="2" type="ordered locus">mll1257</name>
</gene>